<feature type="region of interest" description="Disordered" evidence="1">
    <location>
        <begin position="249"/>
        <end position="300"/>
    </location>
</feature>
<protein>
    <submittedName>
        <fullName evidence="2">Uncharacterized protein</fullName>
    </submittedName>
</protein>
<feature type="compositionally biased region" description="Basic residues" evidence="1">
    <location>
        <begin position="335"/>
        <end position="349"/>
    </location>
</feature>
<dbReference type="GeneID" id="14912331"/>
<keyword evidence="3" id="KW-1185">Reference proteome</keyword>
<dbReference type="RefSeq" id="XP_004333890.1">
    <property type="nucleotide sequence ID" value="XM_004333842.1"/>
</dbReference>
<feature type="compositionally biased region" description="Basic and acidic residues" evidence="1">
    <location>
        <begin position="249"/>
        <end position="264"/>
    </location>
</feature>
<feature type="compositionally biased region" description="Acidic residues" evidence="1">
    <location>
        <begin position="265"/>
        <end position="283"/>
    </location>
</feature>
<organism evidence="2 3">
    <name type="scientific">Acanthamoeba castellanii (strain ATCC 30010 / Neff)</name>
    <dbReference type="NCBI Taxonomy" id="1257118"/>
    <lineage>
        <taxon>Eukaryota</taxon>
        <taxon>Amoebozoa</taxon>
        <taxon>Discosea</taxon>
        <taxon>Longamoebia</taxon>
        <taxon>Centramoebida</taxon>
        <taxon>Acanthamoebidae</taxon>
        <taxon>Acanthamoeba</taxon>
    </lineage>
</organism>
<name>L8GFU4_ACACF</name>
<dbReference type="KEGG" id="acan:ACA1_273890"/>
<evidence type="ECO:0000313" key="3">
    <source>
        <dbReference type="Proteomes" id="UP000011083"/>
    </source>
</evidence>
<dbReference type="EMBL" id="KB008146">
    <property type="protein sequence ID" value="ELR11877.1"/>
    <property type="molecule type" value="Genomic_DNA"/>
</dbReference>
<evidence type="ECO:0000313" key="2">
    <source>
        <dbReference type="EMBL" id="ELR11877.1"/>
    </source>
</evidence>
<proteinExistence type="predicted"/>
<reference evidence="2 3" key="1">
    <citation type="journal article" date="2013" name="Genome Biol.">
        <title>Genome of Acanthamoeba castellanii highlights extensive lateral gene transfer and early evolution of tyrosine kinase signaling.</title>
        <authorList>
            <person name="Clarke M."/>
            <person name="Lohan A.J."/>
            <person name="Liu B."/>
            <person name="Lagkouvardos I."/>
            <person name="Roy S."/>
            <person name="Zafar N."/>
            <person name="Bertelli C."/>
            <person name="Schilde C."/>
            <person name="Kianianmomeni A."/>
            <person name="Burglin T.R."/>
            <person name="Frech C."/>
            <person name="Turcotte B."/>
            <person name="Kopec K.O."/>
            <person name="Synnott J.M."/>
            <person name="Choo C."/>
            <person name="Paponov I."/>
            <person name="Finkler A."/>
            <person name="Soon Heng Tan C."/>
            <person name="Hutchins A.P."/>
            <person name="Weinmeier T."/>
            <person name="Rattei T."/>
            <person name="Chu J.S."/>
            <person name="Gimenez G."/>
            <person name="Irimia M."/>
            <person name="Rigden D.J."/>
            <person name="Fitzpatrick D.A."/>
            <person name="Lorenzo-Morales J."/>
            <person name="Bateman A."/>
            <person name="Chiu C.H."/>
            <person name="Tang P."/>
            <person name="Hegemann P."/>
            <person name="Fromm H."/>
            <person name="Raoult D."/>
            <person name="Greub G."/>
            <person name="Miranda-Saavedra D."/>
            <person name="Chen N."/>
            <person name="Nash P."/>
            <person name="Ginger M.L."/>
            <person name="Horn M."/>
            <person name="Schaap P."/>
            <person name="Caler L."/>
            <person name="Loftus B."/>
        </authorList>
    </citation>
    <scope>NUCLEOTIDE SEQUENCE [LARGE SCALE GENOMIC DNA]</scope>
    <source>
        <strain evidence="2 3">Neff</strain>
    </source>
</reference>
<sequence>MSYSETGETLRVHFEDLGKCYTHLTKWYGFHSLWWWVRRLGQLSVYQNILQILHYADSLHVAQFTDHWRECAQRLSRSAGETSAQPVVNADHEEQLLAWLDLHLYIVWKYLHGFPFFTFIRRDDLATMDDDGHPALFSEDQYLGLRSVKQAYEWQLQWTTRGYQAYLFWNAHEAELEGMGLLTQRLMDDRTEAGFQRSLAALVTAVRNHRRRQRRREPYCLRPLAPTPTLARIGAMLTQIQTMLAGVVKEESNDHDECPPAIKEDNDEDEEDSEDDEDEEGQSEPEGQQQVDYLRRASRERRRDATAFPHWFLGQDEAFSNDHNHLALARLSPPPKRRRRRGAHHTNAP</sequence>
<accession>L8GFU4</accession>
<dbReference type="AlphaFoldDB" id="L8GFU4"/>
<dbReference type="Proteomes" id="UP000011083">
    <property type="component" value="Unassembled WGS sequence"/>
</dbReference>
<dbReference type="VEuPathDB" id="AmoebaDB:ACA1_273890"/>
<evidence type="ECO:0000256" key="1">
    <source>
        <dbReference type="SAM" id="MobiDB-lite"/>
    </source>
</evidence>
<feature type="region of interest" description="Disordered" evidence="1">
    <location>
        <begin position="317"/>
        <end position="349"/>
    </location>
</feature>
<gene>
    <name evidence="2" type="ORF">ACA1_273890</name>
</gene>